<evidence type="ECO:0000259" key="3">
    <source>
        <dbReference type="Pfam" id="PF09631"/>
    </source>
</evidence>
<gene>
    <name evidence="4" type="ORF">GNLVRS02_ARAD1C27852g</name>
</gene>
<name>A0A060T8A5_BLAAD</name>
<dbReference type="GO" id="GO:0000213">
    <property type="term" value="F:tRNA-intron lyase activity"/>
    <property type="evidence" value="ECO:0007669"/>
    <property type="project" value="TreeGrafter"/>
</dbReference>
<evidence type="ECO:0000256" key="2">
    <source>
        <dbReference type="ARBA" id="ARBA00022694"/>
    </source>
</evidence>
<dbReference type="Gene3D" id="3.40.1350.10">
    <property type="match status" value="1"/>
</dbReference>
<evidence type="ECO:0000256" key="1">
    <source>
        <dbReference type="ARBA" id="ARBA00006091"/>
    </source>
</evidence>
<protein>
    <submittedName>
        <fullName evidence="4">ARAD1C27852p</fullName>
    </submittedName>
</protein>
<dbReference type="InterPro" id="IPR018593">
    <property type="entry name" value="tRNA-endonuc_su_Sen15"/>
</dbReference>
<dbReference type="InterPro" id="IPR042777">
    <property type="entry name" value="Sen15_fungi"/>
</dbReference>
<dbReference type="PANTHER" id="PTHR28518">
    <property type="entry name" value="TRNA-SPLICING ENDONUCLEASE SUBUNIT SEN15"/>
    <property type="match status" value="1"/>
</dbReference>
<sequence>MDLANTVAHNLKYQHSWNDVEVVKVGDWHLCKGTPPKLLHPEDAEKTVEYVLPSRTEGKWTVSQWSQVFSAINAVNGSPCRRVIMAMATSDGTIVYYFVNNGIVRPRKN</sequence>
<accession>A0A060T8A5</accession>
<dbReference type="SUPFAM" id="SSF53032">
    <property type="entry name" value="tRNA-intron endonuclease catalytic domain-like"/>
    <property type="match status" value="1"/>
</dbReference>
<dbReference type="PANTHER" id="PTHR28518:SF1">
    <property type="entry name" value="TRNA-SPLICING ENDONUCLEASE SUBUNIT SEN15"/>
    <property type="match status" value="1"/>
</dbReference>
<dbReference type="GO" id="GO:0000379">
    <property type="term" value="P:tRNA-type intron splice site recognition and cleavage"/>
    <property type="evidence" value="ECO:0007669"/>
    <property type="project" value="InterPro"/>
</dbReference>
<dbReference type="GO" id="GO:0000214">
    <property type="term" value="C:tRNA-intron endonuclease complex"/>
    <property type="evidence" value="ECO:0007669"/>
    <property type="project" value="InterPro"/>
</dbReference>
<dbReference type="PhylomeDB" id="A0A060T8A5"/>
<dbReference type="InterPro" id="IPR011856">
    <property type="entry name" value="tRNA_endonuc-like_dom_sf"/>
</dbReference>
<dbReference type="AlphaFoldDB" id="A0A060T8A5"/>
<dbReference type="GO" id="GO:0003676">
    <property type="term" value="F:nucleic acid binding"/>
    <property type="evidence" value="ECO:0007669"/>
    <property type="project" value="InterPro"/>
</dbReference>
<dbReference type="EMBL" id="HG937693">
    <property type="protein sequence ID" value="CDP35112.1"/>
    <property type="molecule type" value="Genomic_DNA"/>
</dbReference>
<reference evidence="4" key="2">
    <citation type="submission" date="2014-06" db="EMBL/GenBank/DDBJ databases">
        <title>The complete genome of Blastobotrys (Arxula) adeninivorans LS3 - a yeast of biotechnological interest.</title>
        <authorList>
            <person name="Kunze G."/>
            <person name="Gaillardin C."/>
            <person name="Czernicka M."/>
            <person name="Durrens P."/>
            <person name="Martin T."/>
            <person name="Boer E."/>
            <person name="Gabaldon T."/>
            <person name="Cruz J."/>
            <person name="Talla E."/>
            <person name="Marck C."/>
            <person name="Goffeau A."/>
            <person name="Barbe V."/>
            <person name="Baret P."/>
            <person name="Baronian K."/>
            <person name="Beier S."/>
            <person name="Bleykasten C."/>
            <person name="Bode R."/>
            <person name="Casaregola S."/>
            <person name="Despons L."/>
            <person name="Fairhead C."/>
            <person name="Giersberg M."/>
            <person name="Gierski P."/>
            <person name="Hahnel U."/>
            <person name="Hartmann A."/>
            <person name="Jankowska D."/>
            <person name="Jubin C."/>
            <person name="Jung P."/>
            <person name="Lafontaine I."/>
            <person name="Leh-Louis V."/>
            <person name="Lemaire M."/>
            <person name="Marcet-Houben M."/>
            <person name="Mascher M."/>
            <person name="Morel G."/>
            <person name="Richard G.-F."/>
            <person name="Riechen J."/>
            <person name="Sacerdot C."/>
            <person name="Sarkar A."/>
            <person name="Savel G."/>
            <person name="Schacherer J."/>
            <person name="Sherman D."/>
            <person name="Straub M.-L."/>
            <person name="Stein N."/>
            <person name="Thierry A."/>
            <person name="Trautwein-Schult A."/>
            <person name="Westhof E."/>
            <person name="Worch S."/>
            <person name="Dujon B."/>
            <person name="Souciet J.-L."/>
            <person name="Wincker P."/>
            <person name="Scholz U."/>
            <person name="Neuveglise N."/>
        </authorList>
    </citation>
    <scope>NUCLEOTIDE SEQUENCE</scope>
    <source>
        <strain evidence="4">LS3</strain>
    </source>
</reference>
<feature type="domain" description="tRNA-splicing endonuclease subunit Sen15" evidence="3">
    <location>
        <begin position="7"/>
        <end position="109"/>
    </location>
</feature>
<reference evidence="4" key="1">
    <citation type="submission" date="2014-02" db="EMBL/GenBank/DDBJ databases">
        <authorList>
            <person name="Genoscope - CEA"/>
        </authorList>
    </citation>
    <scope>NUCLEOTIDE SEQUENCE</scope>
    <source>
        <strain evidence="4">LS3</strain>
    </source>
</reference>
<organism evidence="4">
    <name type="scientific">Blastobotrys adeninivorans</name>
    <name type="common">Yeast</name>
    <name type="synonym">Arxula adeninivorans</name>
    <dbReference type="NCBI Taxonomy" id="409370"/>
    <lineage>
        <taxon>Eukaryota</taxon>
        <taxon>Fungi</taxon>
        <taxon>Dikarya</taxon>
        <taxon>Ascomycota</taxon>
        <taxon>Saccharomycotina</taxon>
        <taxon>Dipodascomycetes</taxon>
        <taxon>Dipodascales</taxon>
        <taxon>Trichomonascaceae</taxon>
        <taxon>Blastobotrys</taxon>
    </lineage>
</organism>
<evidence type="ECO:0000313" key="4">
    <source>
        <dbReference type="EMBL" id="CDP35112.1"/>
    </source>
</evidence>
<dbReference type="Pfam" id="PF09631">
    <property type="entry name" value="Sen15"/>
    <property type="match status" value="1"/>
</dbReference>
<proteinExistence type="inferred from homology"/>
<comment type="similarity">
    <text evidence="1">Belongs to the SEN15 family.</text>
</comment>
<keyword evidence="2" id="KW-0819">tRNA processing</keyword>
<dbReference type="InterPro" id="IPR036167">
    <property type="entry name" value="tRNA_intron_Endo_cat-like_sf"/>
</dbReference>